<dbReference type="InterPro" id="IPR050173">
    <property type="entry name" value="ABC_transporter_C-like"/>
</dbReference>
<evidence type="ECO:0000256" key="1">
    <source>
        <dbReference type="ARBA" id="ARBA00004141"/>
    </source>
</evidence>
<dbReference type="CDD" id="cd18591">
    <property type="entry name" value="ABC_6TM_SUR1_D1_like"/>
    <property type="match status" value="1"/>
</dbReference>
<feature type="domain" description="ABC transmembrane type-1" evidence="14">
    <location>
        <begin position="1029"/>
        <end position="1314"/>
    </location>
</feature>
<dbReference type="FunFam" id="1.20.1560.10:FF:000006">
    <property type="entry name" value="ATP-binding cassette, sub-family C (CFTR/MRP), member 9"/>
    <property type="match status" value="1"/>
</dbReference>
<feature type="domain" description="ABC transporter" evidence="13">
    <location>
        <begin position="707"/>
        <end position="935"/>
    </location>
</feature>
<dbReference type="CDD" id="cd03250">
    <property type="entry name" value="ABCC_MRP_domain1"/>
    <property type="match status" value="1"/>
</dbReference>
<keyword evidence="6" id="KW-0547">Nucleotide-binding</keyword>
<protein>
    <submittedName>
        <fullName evidence="15">ATP-binding cassette sub-family C member 9</fullName>
    </submittedName>
</protein>
<feature type="transmembrane region" description="Helical" evidence="12">
    <location>
        <begin position="177"/>
        <end position="196"/>
    </location>
</feature>
<dbReference type="FunFam" id="3.40.50.300:FF:000163">
    <property type="entry name" value="Multidrug resistance-associated protein member 4"/>
    <property type="match status" value="1"/>
</dbReference>
<dbReference type="GO" id="GO:0005524">
    <property type="term" value="F:ATP binding"/>
    <property type="evidence" value="ECO:0007669"/>
    <property type="project" value="UniProtKB-KW"/>
</dbReference>
<dbReference type="InterPro" id="IPR003439">
    <property type="entry name" value="ABC_transporter-like_ATP-bd"/>
</dbReference>
<comment type="similarity">
    <text evidence="2">Belongs to the ABC transporter superfamily. ABCC family. Conjugate transporter (TC 3.A.1.208) subfamily.</text>
</comment>
<dbReference type="EMBL" id="JAIZAY010000002">
    <property type="protein sequence ID" value="KAJ8047530.1"/>
    <property type="molecule type" value="Genomic_DNA"/>
</dbReference>
<feature type="transmembrane region" description="Helical" evidence="12">
    <location>
        <begin position="547"/>
        <end position="571"/>
    </location>
</feature>
<dbReference type="GO" id="GO:0140359">
    <property type="term" value="F:ABC-type transporter activity"/>
    <property type="evidence" value="ECO:0007669"/>
    <property type="project" value="InterPro"/>
</dbReference>
<dbReference type="Pfam" id="PF00664">
    <property type="entry name" value="ABC_membrane"/>
    <property type="match status" value="2"/>
</dbReference>
<evidence type="ECO:0000256" key="11">
    <source>
        <dbReference type="ARBA" id="ARBA00023180"/>
    </source>
</evidence>
<feature type="transmembrane region" description="Helical" evidence="12">
    <location>
        <begin position="43"/>
        <end position="63"/>
    </location>
</feature>
<gene>
    <name evidence="15" type="ORF">HOLleu_06556</name>
</gene>
<dbReference type="PANTHER" id="PTHR24223:SF461">
    <property type="entry name" value="ATP-BINDING CASSETTE SUB-FAMILY C MEMBER SUR"/>
    <property type="match status" value="1"/>
</dbReference>
<feature type="transmembrane region" description="Helical" evidence="12">
    <location>
        <begin position="1261"/>
        <end position="1281"/>
    </location>
</feature>
<dbReference type="SMART" id="SM00382">
    <property type="entry name" value="AAA"/>
    <property type="match status" value="2"/>
</dbReference>
<dbReference type="PRINTS" id="PR01092">
    <property type="entry name" value="SULFNYLUREAR"/>
</dbReference>
<keyword evidence="7 15" id="KW-0067">ATP-binding</keyword>
<comment type="caution">
    <text evidence="15">The sequence shown here is derived from an EMBL/GenBank/DDBJ whole genome shotgun (WGS) entry which is preliminary data.</text>
</comment>
<dbReference type="InterPro" id="IPR036640">
    <property type="entry name" value="ABC1_TM_sf"/>
</dbReference>
<evidence type="ECO:0000256" key="4">
    <source>
        <dbReference type="ARBA" id="ARBA00022692"/>
    </source>
</evidence>
<evidence type="ECO:0000259" key="14">
    <source>
        <dbReference type="PROSITE" id="PS50929"/>
    </source>
</evidence>
<evidence type="ECO:0000256" key="7">
    <source>
        <dbReference type="ARBA" id="ARBA00022840"/>
    </source>
</evidence>
<dbReference type="Proteomes" id="UP001152320">
    <property type="component" value="Chromosome 2"/>
</dbReference>
<keyword evidence="5" id="KW-0677">Repeat</keyword>
<dbReference type="GO" id="GO:0006813">
    <property type="term" value="P:potassium ion transport"/>
    <property type="evidence" value="ECO:0007669"/>
    <property type="project" value="InterPro"/>
</dbReference>
<dbReference type="InterPro" id="IPR011527">
    <property type="entry name" value="ABC1_TM_dom"/>
</dbReference>
<accession>A0A9Q1CMA2</accession>
<feature type="transmembrane region" description="Helical" evidence="12">
    <location>
        <begin position="83"/>
        <end position="102"/>
    </location>
</feature>
<evidence type="ECO:0000256" key="3">
    <source>
        <dbReference type="ARBA" id="ARBA00022448"/>
    </source>
</evidence>
<reference evidence="15" key="1">
    <citation type="submission" date="2021-10" db="EMBL/GenBank/DDBJ databases">
        <title>Tropical sea cucumber genome reveals ecological adaptation and Cuvierian tubules defense mechanism.</title>
        <authorList>
            <person name="Chen T."/>
        </authorList>
    </citation>
    <scope>NUCLEOTIDE SEQUENCE</scope>
    <source>
        <strain evidence="15">Nanhai2018</strain>
        <tissue evidence="15">Muscle</tissue>
    </source>
</reference>
<evidence type="ECO:0000256" key="5">
    <source>
        <dbReference type="ARBA" id="ARBA00022737"/>
    </source>
</evidence>
<feature type="transmembrane region" description="Helical" evidence="12">
    <location>
        <begin position="357"/>
        <end position="378"/>
    </location>
</feature>
<feature type="transmembrane region" description="Helical" evidence="12">
    <location>
        <begin position="440"/>
        <end position="459"/>
    </location>
</feature>
<dbReference type="InterPro" id="IPR003593">
    <property type="entry name" value="AAA+_ATPase"/>
</dbReference>
<evidence type="ECO:0000256" key="8">
    <source>
        <dbReference type="ARBA" id="ARBA00022989"/>
    </source>
</evidence>
<dbReference type="CDD" id="cd03244">
    <property type="entry name" value="ABCC_MRP_domain2"/>
    <property type="match status" value="1"/>
</dbReference>
<dbReference type="Gene3D" id="3.40.50.300">
    <property type="entry name" value="P-loop containing nucleotide triphosphate hydrolases"/>
    <property type="match status" value="2"/>
</dbReference>
<evidence type="ECO:0000313" key="15">
    <source>
        <dbReference type="EMBL" id="KAJ8047530.1"/>
    </source>
</evidence>
<dbReference type="PROSITE" id="PS50893">
    <property type="entry name" value="ABC_TRANSPORTER_2"/>
    <property type="match status" value="2"/>
</dbReference>
<keyword evidence="10" id="KW-0675">Receptor</keyword>
<keyword evidence="3" id="KW-0813">Transport</keyword>
<evidence type="ECO:0000256" key="12">
    <source>
        <dbReference type="SAM" id="Phobius"/>
    </source>
</evidence>
<organism evidence="15 16">
    <name type="scientific">Holothuria leucospilota</name>
    <name type="common">Black long sea cucumber</name>
    <name type="synonym">Mertensiothuria leucospilota</name>
    <dbReference type="NCBI Taxonomy" id="206669"/>
    <lineage>
        <taxon>Eukaryota</taxon>
        <taxon>Metazoa</taxon>
        <taxon>Echinodermata</taxon>
        <taxon>Eleutherozoa</taxon>
        <taxon>Echinozoa</taxon>
        <taxon>Holothuroidea</taxon>
        <taxon>Aspidochirotacea</taxon>
        <taxon>Aspidochirotida</taxon>
        <taxon>Holothuriidae</taxon>
        <taxon>Holothuria</taxon>
    </lineage>
</organism>
<dbReference type="Gene3D" id="1.20.1560.10">
    <property type="entry name" value="ABC transporter type 1, transmembrane domain"/>
    <property type="match status" value="2"/>
</dbReference>
<keyword evidence="11" id="KW-0325">Glycoprotein</keyword>
<dbReference type="InterPro" id="IPR017871">
    <property type="entry name" value="ABC_transporter-like_CS"/>
</dbReference>
<sequence length="1586" mass="178670">MSALKMEKFNWFCGVNASDNLDGFQWDPEHTVYNACYSNLVDTIPHILFLIFGSLVLFALYCCHKYETHAYLLKYPGHDIRWILNYFFFIFLVFQFLEGMLTDLLLKEGQATEPHLYVPGCLALLAGLLAIIYTQHMEYWDLPHMSWLLDLYWFLALATSCVRLVNMVDDEDADSEQMRYVLAISAVILYALYLIIEINVIRSKIFGWCYEEPKFPKDLTKENMRFLQGYTNLLSTAIFWWMNWLFKLGYQRALELEDLGSLSKVHTTKYNRDKFEEAIAIEVKRAQETNKELNLYRAYVRTYGKRLGVAGFIKFVADSAAFVSPFIISGTIAYATQLQDGQGVSDRTVKYMSSYDFMRNGIILVFLLFLISYTRALCLQIHYHLVITESGHVKAAIQAAVYDKALRISTYTISGGSMTTGQITNHMSVDAMNILMSFQYVHSAWSLPYQLLGYLAILYSQLGPSALIGFCVFLIILPLQTIIAKKLATLQKKSMVYSDSRLKLTNEMLQGMKLIKLYAWEEIFLRVIGEARGKEILMQIRSTGWRVLMFTLAGSAPLMVTLVSYGLYQVLEGKALTPEITFSSLSVFNNMFVPMFMLPQVFQFYVNAIVSTKRLRKFFSAAEIEDAEDGRTLERVNRLSVGHQNGSVVTANGSAGESYKKIDGENSNVYTNPTFESEMNGNLKESNLKFADDTIDKLKQNTGYPAVKVSDGHFSWDVDTDEPLLSDINVEIPTGKLTMIVGQVGSGKSSFISALLGEMSTLKGTVQWDSKVSKVAYGAQKPWLLNATMQDNVTFGNDLDRARYKACIDACSLQPDIEILPAGDQTEIGEKGINLSGGQKQRVSVARAIYSPHSVVILDDPLSALDVHVGAHLFEEGIKGILLKENRTVVLVTHQVQYLDQADKILVIKDSKIQHQGTYESISAENPQLAENWQKLMREVEEESDAESLDSVSINEERKELMRQVSIRSNEGKILKRSLSHTLFAFAEKKAKLDKEKGALMEEEERNKGSVSWRVYWHYISTFNAFLFLFCVSLFVLQNVVMVLNNYWLSLWSEAGADADELDDLLKKYLPVYGGLTAASVFMSTMSTTVMLLASLRAAKVIHNAMLNCVIHTPLRFFDTTPVGRILNRFSSDTQVIDQKLKLAMTFNFFLRVTVACLAAIIVNTLVSWVFIVAIIPMFILYLYIMRFFVTTSRELQRLESISRSPVFAHFSETLGGLPTIRAYNVQEPFAKNILDKIEKNNVAYLYLQTSNRWLGTRLDFIGSLIVFVAGIVSLGSAFAGGLAPSLVGLSITYALSISNSLNWVIRQAADVEMQMNAIERTSHYTSLQSEPYEGSRTPAESWPDKGKVTLEGVHARYAQNLDPVLYGVTVTLEPTDKIGICGRTGSGKSSLTLCLFRIIDMFKGRILIDGEDISKLSLTTLRKHLAIIPQDPVLFNGSIRFNLDPFEERSDEELWHALEISQLKNVVSDLESGLDSPVTEGGENFSVGQRQLFCLARAFLRKSKILVMDEATASIDMETDDIVQNIVRTAFADRTVITIAHRVSTIMDSNKIITLDNGRMVEFDAPEKLLEQEDSIFASLVNSNQ</sequence>
<keyword evidence="9 12" id="KW-0472">Membrane</keyword>
<dbReference type="PROSITE" id="PS50929">
    <property type="entry name" value="ABC_TM1F"/>
    <property type="match status" value="2"/>
</dbReference>
<feature type="transmembrane region" description="Helical" evidence="12">
    <location>
        <begin position="145"/>
        <end position="165"/>
    </location>
</feature>
<evidence type="ECO:0000256" key="6">
    <source>
        <dbReference type="ARBA" id="ARBA00022741"/>
    </source>
</evidence>
<dbReference type="PROSITE" id="PS00211">
    <property type="entry name" value="ABC_TRANSPORTER_1"/>
    <property type="match status" value="2"/>
</dbReference>
<keyword evidence="16" id="KW-1185">Reference proteome</keyword>
<name>A0A9Q1CMA2_HOLLE</name>
<dbReference type="PANTHER" id="PTHR24223">
    <property type="entry name" value="ATP-BINDING CASSETTE SUB-FAMILY C"/>
    <property type="match status" value="1"/>
</dbReference>
<feature type="transmembrane region" description="Helical" evidence="12">
    <location>
        <begin position="315"/>
        <end position="337"/>
    </location>
</feature>
<feature type="transmembrane region" description="Helical" evidence="12">
    <location>
        <begin position="1169"/>
        <end position="1190"/>
    </location>
</feature>
<evidence type="ECO:0000313" key="16">
    <source>
        <dbReference type="Proteomes" id="UP001152320"/>
    </source>
</evidence>
<dbReference type="OrthoDB" id="6500128at2759"/>
<evidence type="ECO:0000256" key="2">
    <source>
        <dbReference type="ARBA" id="ARBA00009726"/>
    </source>
</evidence>
<dbReference type="InterPro" id="IPR027417">
    <property type="entry name" value="P-loop_NTPase"/>
</dbReference>
<feature type="transmembrane region" description="Helical" evidence="12">
    <location>
        <begin position="114"/>
        <end position="133"/>
    </location>
</feature>
<dbReference type="InterPro" id="IPR000388">
    <property type="entry name" value="ABCC8/9"/>
</dbReference>
<feature type="transmembrane region" description="Helical" evidence="12">
    <location>
        <begin position="591"/>
        <end position="610"/>
    </location>
</feature>
<feature type="transmembrane region" description="Helical" evidence="12">
    <location>
        <begin position="465"/>
        <end position="484"/>
    </location>
</feature>
<evidence type="ECO:0000259" key="13">
    <source>
        <dbReference type="PROSITE" id="PS50893"/>
    </source>
</evidence>
<evidence type="ECO:0000256" key="10">
    <source>
        <dbReference type="ARBA" id="ARBA00023170"/>
    </source>
</evidence>
<dbReference type="SUPFAM" id="SSF90123">
    <property type="entry name" value="ABC transporter transmembrane region"/>
    <property type="match status" value="2"/>
</dbReference>
<dbReference type="CDD" id="cd18602">
    <property type="entry name" value="ABC_6TM_SUR1_D2_like"/>
    <property type="match status" value="1"/>
</dbReference>
<feature type="transmembrane region" description="Helical" evidence="12">
    <location>
        <begin position="1143"/>
        <end position="1163"/>
    </location>
</feature>
<keyword evidence="8 12" id="KW-1133">Transmembrane helix</keyword>
<dbReference type="FunFam" id="3.40.50.300:FF:002366">
    <property type="entry name" value="Uncharacterized protein"/>
    <property type="match status" value="1"/>
</dbReference>
<comment type="subcellular location">
    <subcellularLocation>
        <location evidence="1">Membrane</location>
        <topology evidence="1">Multi-pass membrane protein</topology>
    </subcellularLocation>
</comment>
<evidence type="ECO:0000256" key="9">
    <source>
        <dbReference type="ARBA" id="ARBA00023136"/>
    </source>
</evidence>
<dbReference type="GO" id="GO:0016887">
    <property type="term" value="F:ATP hydrolysis activity"/>
    <property type="evidence" value="ECO:0007669"/>
    <property type="project" value="InterPro"/>
</dbReference>
<dbReference type="GO" id="GO:0008281">
    <property type="term" value="F:sulfonylurea receptor activity"/>
    <property type="evidence" value="ECO:0007669"/>
    <property type="project" value="InterPro"/>
</dbReference>
<dbReference type="GO" id="GO:0032991">
    <property type="term" value="C:protein-containing complex"/>
    <property type="evidence" value="ECO:0007669"/>
    <property type="project" value="UniProtKB-ARBA"/>
</dbReference>
<dbReference type="FunFam" id="1.20.1560.10:FF:000010">
    <property type="entry name" value="Multidrug resistance-associated ABC transporter"/>
    <property type="match status" value="1"/>
</dbReference>
<feature type="transmembrane region" description="Helical" evidence="12">
    <location>
        <begin position="1016"/>
        <end position="1037"/>
    </location>
</feature>
<dbReference type="GO" id="GO:0005886">
    <property type="term" value="C:plasma membrane"/>
    <property type="evidence" value="ECO:0007669"/>
    <property type="project" value="UniProtKB-ARBA"/>
</dbReference>
<dbReference type="SUPFAM" id="SSF52540">
    <property type="entry name" value="P-loop containing nucleoside triphosphate hydrolases"/>
    <property type="match status" value="2"/>
</dbReference>
<feature type="domain" description="ABC transporter" evidence="13">
    <location>
        <begin position="1349"/>
        <end position="1583"/>
    </location>
</feature>
<proteinExistence type="inferred from homology"/>
<dbReference type="Pfam" id="PF00005">
    <property type="entry name" value="ABC_tran"/>
    <property type="match status" value="2"/>
</dbReference>
<feature type="transmembrane region" description="Helical" evidence="12">
    <location>
        <begin position="1072"/>
        <end position="1096"/>
    </location>
</feature>
<keyword evidence="4 12" id="KW-0812">Transmembrane</keyword>
<feature type="domain" description="ABC transmembrane type-1" evidence="14">
    <location>
        <begin position="309"/>
        <end position="607"/>
    </location>
</feature>